<keyword evidence="1" id="KW-0175">Coiled coil</keyword>
<feature type="region of interest" description="Disordered" evidence="2">
    <location>
        <begin position="69"/>
        <end position="104"/>
    </location>
</feature>
<dbReference type="EMBL" id="KZ679679">
    <property type="protein sequence ID" value="PTB55909.1"/>
    <property type="molecule type" value="Genomic_DNA"/>
</dbReference>
<evidence type="ECO:0000313" key="3">
    <source>
        <dbReference type="EMBL" id="PTB55909.1"/>
    </source>
</evidence>
<dbReference type="GeneID" id="36627556"/>
<evidence type="ECO:0000256" key="2">
    <source>
        <dbReference type="SAM" id="MobiDB-lite"/>
    </source>
</evidence>
<protein>
    <submittedName>
        <fullName evidence="3">Uncharacterized protein</fullName>
    </submittedName>
</protein>
<name>A0A2T4AFQ3_TRIHA</name>
<keyword evidence="4" id="KW-1185">Reference proteome</keyword>
<dbReference type="RefSeq" id="XP_024775586.1">
    <property type="nucleotide sequence ID" value="XM_024918987.1"/>
</dbReference>
<feature type="region of interest" description="Disordered" evidence="2">
    <location>
        <begin position="632"/>
        <end position="653"/>
    </location>
</feature>
<sequence>MEDLHVPIALRRSRRCCARTAIKSEVPPGVLTPPETPHGRKRGVRLSDPGPSIISSGLTPMVRRTYLATPKSRRSAAHIRSPSSAPRSSRHTALNLHQQTVDGRVERRMRRNGFRDLLHKFEREKRRKEQAAQAQIAQLKADVRARDNEIYDLQNATVIMDTERVWFLERQVEELKDELSRNSVKEGLTQYYSWAKPSSDALKDDLMDTVQDGDHFGDSTMLQLQASTPARGRSLFMTPPATSPRMPASPCFRAASPTPSSRDTPLCYPDSDKQLLEEEIASLHFEVHRLTATLDSYHALSARIGDALSNDPPERSRAFSTLEAVESQVQLLLQTMSERAAAASHLTSAISELGFPGDDASEMVLSLAAGFRAARIELEYLTPGEISLPLSSRGAQVLDLLLMRLRELTKKSKEDDESINEYHEIEQSLRRQLDSRVSVMDELNEKIVGVYRMLDEKDNRVRELEVGNDRLKGAVDSYVRDIAELEKLVARMEKEHREFTNTHTSRRKSSDDLIIAKDTIIAELEAKIEDAVVQTAELLKEMSATEVSLTRQTAAMSRQHRTALALRDARVSELRGDIDRVNDSLQLAQDTIHALRIENSGMKGQMEEERRKAKDAMDSMKEELQRVLRLSQSFLGETSSDPSSRYGSNEPDTLRAVVRSGEYLENLRRRGSKRLRRRYDSGLELLNEDDVDI</sequence>
<dbReference type="Proteomes" id="UP000241690">
    <property type="component" value="Unassembled WGS sequence"/>
</dbReference>
<dbReference type="STRING" id="983964.A0A2T4AFQ3"/>
<organism evidence="3 4">
    <name type="scientific">Trichoderma harzianum CBS 226.95</name>
    <dbReference type="NCBI Taxonomy" id="983964"/>
    <lineage>
        <taxon>Eukaryota</taxon>
        <taxon>Fungi</taxon>
        <taxon>Dikarya</taxon>
        <taxon>Ascomycota</taxon>
        <taxon>Pezizomycotina</taxon>
        <taxon>Sordariomycetes</taxon>
        <taxon>Hypocreomycetidae</taxon>
        <taxon>Hypocreales</taxon>
        <taxon>Hypocreaceae</taxon>
        <taxon>Trichoderma</taxon>
    </lineage>
</organism>
<feature type="region of interest" description="Disordered" evidence="2">
    <location>
        <begin position="27"/>
        <end position="57"/>
    </location>
</feature>
<accession>A0A2T4AFQ3</accession>
<feature type="coiled-coil region" evidence="1">
    <location>
        <begin position="468"/>
        <end position="541"/>
    </location>
</feature>
<evidence type="ECO:0000313" key="4">
    <source>
        <dbReference type="Proteomes" id="UP000241690"/>
    </source>
</evidence>
<proteinExistence type="predicted"/>
<reference evidence="3 4" key="1">
    <citation type="submission" date="2016-07" db="EMBL/GenBank/DDBJ databases">
        <title>Multiple horizontal gene transfer events from other fungi enriched the ability of initially mycotrophic Trichoderma (Ascomycota) to feed on dead plant biomass.</title>
        <authorList>
            <consortium name="DOE Joint Genome Institute"/>
            <person name="Aerts A."/>
            <person name="Atanasova L."/>
            <person name="Chenthamara K."/>
            <person name="Zhang J."/>
            <person name="Grujic M."/>
            <person name="Henrissat B."/>
            <person name="Kuo A."/>
            <person name="Salamov A."/>
            <person name="Lipzen A."/>
            <person name="Labutti K."/>
            <person name="Barry K."/>
            <person name="Miao Y."/>
            <person name="Rahimi M.J."/>
            <person name="Shen Q."/>
            <person name="Grigoriev I.V."/>
            <person name="Kubicek C.P."/>
            <person name="Druzhinina I.S."/>
        </authorList>
    </citation>
    <scope>NUCLEOTIDE SEQUENCE [LARGE SCALE GENOMIC DNA]</scope>
    <source>
        <strain evidence="3 4">CBS 226.95</strain>
    </source>
</reference>
<evidence type="ECO:0000256" key="1">
    <source>
        <dbReference type="SAM" id="Coils"/>
    </source>
</evidence>
<feature type="coiled-coil region" evidence="1">
    <location>
        <begin position="578"/>
        <end position="630"/>
    </location>
</feature>
<feature type="compositionally biased region" description="Low complexity" evidence="2">
    <location>
        <begin position="78"/>
        <end position="87"/>
    </location>
</feature>
<feature type="compositionally biased region" description="Polar residues" evidence="2">
    <location>
        <begin position="632"/>
        <end position="651"/>
    </location>
</feature>
<dbReference type="AlphaFoldDB" id="A0A2T4AFQ3"/>
<gene>
    <name evidence="3" type="ORF">M431DRAFT_507573</name>
</gene>